<dbReference type="CDD" id="cd09076">
    <property type="entry name" value="L1-EN"/>
    <property type="match status" value="1"/>
</dbReference>
<dbReference type="PANTHER" id="PTHR31635">
    <property type="entry name" value="REVERSE TRANSCRIPTASE DOMAIN-CONTAINING PROTEIN-RELATED"/>
    <property type="match status" value="1"/>
</dbReference>
<dbReference type="Gene3D" id="3.60.10.10">
    <property type="entry name" value="Endonuclease/exonuclease/phosphatase"/>
    <property type="match status" value="1"/>
</dbReference>
<dbReference type="GeneTree" id="ENSGT00940000163630"/>
<dbReference type="SUPFAM" id="SSF56219">
    <property type="entry name" value="DNase I-like"/>
    <property type="match status" value="1"/>
</dbReference>
<dbReference type="PROSITE" id="PS50878">
    <property type="entry name" value="RT_POL"/>
    <property type="match status" value="1"/>
</dbReference>
<organism evidence="2 3">
    <name type="scientific">Leptobrachium leishanense</name>
    <name type="common">Leishan spiny toad</name>
    <dbReference type="NCBI Taxonomy" id="445787"/>
    <lineage>
        <taxon>Eukaryota</taxon>
        <taxon>Metazoa</taxon>
        <taxon>Chordata</taxon>
        <taxon>Craniata</taxon>
        <taxon>Vertebrata</taxon>
        <taxon>Euteleostomi</taxon>
        <taxon>Amphibia</taxon>
        <taxon>Batrachia</taxon>
        <taxon>Anura</taxon>
        <taxon>Pelobatoidea</taxon>
        <taxon>Megophryidae</taxon>
        <taxon>Leptobrachium</taxon>
    </lineage>
</organism>
<reference evidence="2" key="1">
    <citation type="submission" date="2025-08" db="UniProtKB">
        <authorList>
            <consortium name="Ensembl"/>
        </authorList>
    </citation>
    <scope>IDENTIFICATION</scope>
</reference>
<dbReference type="CDD" id="cd01650">
    <property type="entry name" value="RT_nLTR_like"/>
    <property type="match status" value="1"/>
</dbReference>
<sequence length="1260" mass="144727">MKVLTFNVKGLNLPVKRHSLYRDLRSLDVDVVCLQETHFRRLDHPPLNVPGFGIQYHSTYRSKSRGVSLLVNNKVAFQAHRIIKDTRGRYVILVCTINSTTYTIVSVYAPNTSQPQFIAHVLRKVSEVQTGILVLCGDLNICLDPSRDRSASSDTAKSATSPKKFQLLLQQYNLYDIWRLLHPTERDYTFRSHVHNSYTRIDHFLLPGSAISQVEECSILPLTWSDHSPVLLTLGDAYRYRTRPPWRLRDNLLMHEPAKQAIQLTLTQYFNENVTPDICPLTVWQAHKSVIRGICIDWATRLRKMYVSRRLEILTTLQELDVKNKLSPSTDAAEALEEACRSLRDLEADAYFRSLSRLKSSYYALQNKPGKLLARQLRPRNMSQKVTTLKSEQGLIYNPSVIADNFAKYYESLYNLEATDQAHPPAVSVVDDYLDTVHLPSLSSQQRAMLSSPIKREDISDAIKNLPKNKSPGPDGLTGHYYSTFSSLLVPHLHAGYEIAWEKGSFPVDMLRAHIFTLPKPGKTPDHCSHFRQISLLNIDVKLYSKILANRLQRILPTMVALDQVGFVSRCQGPDSTRKLVNLLEVMRRSELPSVILSLDAEKAFDRVSWVFPDWVLNKFGFPSTFTAAIRALYDAPSVRVVTSGFLSEEFVITNGTRQGCPLSPLLYALILEPLAQAIRQNDCIRGVEVGPTTYKLNLYADDILLTLTDPSESISALQQELDLYSQVSYHKVNLSKTQALPINIPAESLSDLRSRYTFAWKADYIIYLGLRIARDAESMFKCNYIRILSEVKSLLFQWRNREFSWLGRMAAVKMKILPKILYVFRSLPLNVPRTFLDTLQTVLMSYIRRRKRPRVPRTLLYYRSRDGGLNVPSLRKYYWASCLASLVEVVHAHPMPQWFTIESAYTSGHMLSNLLWLKPKERPRIKYPLPSTSLYLRIWDQCKPFLAHHATIPMALPLSSLRYLMPHFRILPWTSRGVTHLHQIFAPAAILSFQDLQVKYKILPSMFLSYMQLCSFLKSREVLEGLRDTLPLLSKAEVFWLDQHSTSKPISLFYRIISTPQRATRWAFQTAWERDLARVFTPTQWAMAHTFADRASKCATLIETQRKLMYRWYLTPHRMSKFAPTTSDLCWRCSSAPGTMGHIWWHCPLVAPLWKNISTLASEALGHPVANSPEILLLGMIHLPRQHLRMFFNIVSTTMLLLARNWRTTTVPTLRQLIALLDQYRTFDTKATADCGQRPPKKDPWAIWDIHKLYKACGL</sequence>
<dbReference type="Pfam" id="PF00078">
    <property type="entry name" value="RVT_1"/>
    <property type="match status" value="1"/>
</dbReference>
<dbReference type="Pfam" id="PF03372">
    <property type="entry name" value="Exo_endo_phos"/>
    <property type="match status" value="1"/>
</dbReference>
<proteinExistence type="predicted"/>
<accession>A0A8C5QF68</accession>
<dbReference type="InterPro" id="IPR036691">
    <property type="entry name" value="Endo/exonu/phosph_ase_sf"/>
</dbReference>
<dbReference type="SUPFAM" id="SSF56672">
    <property type="entry name" value="DNA/RNA polymerases"/>
    <property type="match status" value="1"/>
</dbReference>
<name>A0A8C5QF68_9ANUR</name>
<dbReference type="InterPro" id="IPR005135">
    <property type="entry name" value="Endo/exonuclease/phosphatase"/>
</dbReference>
<dbReference type="GO" id="GO:0003824">
    <property type="term" value="F:catalytic activity"/>
    <property type="evidence" value="ECO:0007669"/>
    <property type="project" value="InterPro"/>
</dbReference>
<dbReference type="PANTHER" id="PTHR31635:SF196">
    <property type="entry name" value="REVERSE TRANSCRIPTASE DOMAIN-CONTAINING PROTEIN-RELATED"/>
    <property type="match status" value="1"/>
</dbReference>
<feature type="domain" description="Reverse transcriptase" evidence="1">
    <location>
        <begin position="499"/>
        <end position="773"/>
    </location>
</feature>
<dbReference type="OrthoDB" id="10056483at2759"/>
<evidence type="ECO:0000259" key="1">
    <source>
        <dbReference type="PROSITE" id="PS50878"/>
    </source>
</evidence>
<evidence type="ECO:0000313" key="3">
    <source>
        <dbReference type="Proteomes" id="UP000694569"/>
    </source>
</evidence>
<dbReference type="InterPro" id="IPR000477">
    <property type="entry name" value="RT_dom"/>
</dbReference>
<dbReference type="Ensembl" id="ENSLLET00000037808.1">
    <property type="protein sequence ID" value="ENSLLEP00000036405.1"/>
    <property type="gene ID" value="ENSLLEG00000023065.1"/>
</dbReference>
<protein>
    <recommendedName>
        <fullName evidence="1">Reverse transcriptase domain-containing protein</fullName>
    </recommendedName>
</protein>
<reference evidence="2" key="2">
    <citation type="submission" date="2025-09" db="UniProtKB">
        <authorList>
            <consortium name="Ensembl"/>
        </authorList>
    </citation>
    <scope>IDENTIFICATION</scope>
</reference>
<dbReference type="Proteomes" id="UP000694569">
    <property type="component" value="Unplaced"/>
</dbReference>
<dbReference type="InterPro" id="IPR043502">
    <property type="entry name" value="DNA/RNA_pol_sf"/>
</dbReference>
<dbReference type="AlphaFoldDB" id="A0A8C5QF68"/>
<evidence type="ECO:0000313" key="2">
    <source>
        <dbReference type="Ensembl" id="ENSLLEP00000036405.1"/>
    </source>
</evidence>
<keyword evidence="3" id="KW-1185">Reference proteome</keyword>